<feature type="region of interest" description="Disordered" evidence="1">
    <location>
        <begin position="1"/>
        <end position="91"/>
    </location>
</feature>
<sequence length="280" mass="28877">MRAAAACRAPPPPPGETSTRPPAAAQGRARSQAGAPAPGLQKGPRPFARPLAAGCPAARRRRAKAVWTAQAHPPPGSHDPPAGRPGAPSEAQNTVLLGARAYPTRLAKAPGRMCRRCCCRHAVALPSLTPPPPLCSARPAISAGRPQPRGGPAVPQGGPRPANAQALRPLPTHLPRPGAPLSAGPLQCRGATRSGGGGPGLVPPSPWPFCRLLLASRRQAAQVGRAPPPGPRAGGRADGQTPARARRPGARRPRRGRNAQEQGPYRGRCICLPGSHRHLK</sequence>
<dbReference type="GeneID" id="20531004"/>
<dbReference type="AlphaFoldDB" id="A0A058Z188"/>
<protein>
    <submittedName>
        <fullName evidence="2">Uncharacterized protein</fullName>
    </submittedName>
</protein>
<feature type="compositionally biased region" description="Low complexity" evidence="1">
    <location>
        <begin position="48"/>
        <end position="57"/>
    </location>
</feature>
<dbReference type="Proteomes" id="UP000030693">
    <property type="component" value="Unassembled WGS sequence"/>
</dbReference>
<reference evidence="2" key="1">
    <citation type="submission" date="2013-04" db="EMBL/GenBank/DDBJ databases">
        <title>The Genome Sequence of Fonticula alba ATCC 38817.</title>
        <authorList>
            <consortium name="The Broad Institute Genomics Platform"/>
            <person name="Russ C."/>
            <person name="Cuomo C."/>
            <person name="Burger G."/>
            <person name="Gray M.W."/>
            <person name="Holland P.W.H."/>
            <person name="King N."/>
            <person name="Lang F.B.F."/>
            <person name="Roger A.J."/>
            <person name="Ruiz-Trillo I."/>
            <person name="Brown M."/>
            <person name="Walker B."/>
            <person name="Young S."/>
            <person name="Zeng Q."/>
            <person name="Gargeya S."/>
            <person name="Fitzgerald M."/>
            <person name="Haas B."/>
            <person name="Abouelleil A."/>
            <person name="Allen A.W."/>
            <person name="Alvarado L."/>
            <person name="Arachchi H.M."/>
            <person name="Berlin A.M."/>
            <person name="Chapman S.B."/>
            <person name="Gainer-Dewar J."/>
            <person name="Goldberg J."/>
            <person name="Griggs A."/>
            <person name="Gujja S."/>
            <person name="Hansen M."/>
            <person name="Howarth C."/>
            <person name="Imamovic A."/>
            <person name="Ireland A."/>
            <person name="Larimer J."/>
            <person name="McCowan C."/>
            <person name="Murphy C."/>
            <person name="Pearson M."/>
            <person name="Poon T.W."/>
            <person name="Priest M."/>
            <person name="Roberts A."/>
            <person name="Saif S."/>
            <person name="Shea T."/>
            <person name="Sisk P."/>
            <person name="Sykes S."/>
            <person name="Wortman J."/>
            <person name="Nusbaum C."/>
            <person name="Birren B."/>
        </authorList>
    </citation>
    <scope>NUCLEOTIDE SEQUENCE [LARGE SCALE GENOMIC DNA]</scope>
    <source>
        <strain evidence="2">ATCC 38817</strain>
    </source>
</reference>
<dbReference type="RefSeq" id="XP_009498294.1">
    <property type="nucleotide sequence ID" value="XM_009500019.1"/>
</dbReference>
<dbReference type="EMBL" id="KB932247">
    <property type="protein sequence ID" value="KCV67302.1"/>
    <property type="molecule type" value="Genomic_DNA"/>
</dbReference>
<feature type="compositionally biased region" description="Basic residues" evidence="1">
    <location>
        <begin position="244"/>
        <end position="257"/>
    </location>
</feature>
<evidence type="ECO:0000256" key="1">
    <source>
        <dbReference type="SAM" id="MobiDB-lite"/>
    </source>
</evidence>
<proteinExistence type="predicted"/>
<feature type="region of interest" description="Disordered" evidence="1">
    <location>
        <begin position="220"/>
        <end position="280"/>
    </location>
</feature>
<evidence type="ECO:0000313" key="2">
    <source>
        <dbReference type="EMBL" id="KCV67302.1"/>
    </source>
</evidence>
<accession>A0A058Z188</accession>
<gene>
    <name evidence="2" type="ORF">H696_06279</name>
</gene>
<keyword evidence="3" id="KW-1185">Reference proteome</keyword>
<feature type="region of interest" description="Disordered" evidence="1">
    <location>
        <begin position="137"/>
        <end position="202"/>
    </location>
</feature>
<evidence type="ECO:0000313" key="3">
    <source>
        <dbReference type="Proteomes" id="UP000030693"/>
    </source>
</evidence>
<name>A0A058Z188_FONAL</name>
<feature type="compositionally biased region" description="Low complexity" evidence="1">
    <location>
        <begin position="20"/>
        <end position="39"/>
    </location>
</feature>
<organism evidence="2">
    <name type="scientific">Fonticula alba</name>
    <name type="common">Slime mold</name>
    <dbReference type="NCBI Taxonomy" id="691883"/>
    <lineage>
        <taxon>Eukaryota</taxon>
        <taxon>Rotosphaerida</taxon>
        <taxon>Fonticulaceae</taxon>
        <taxon>Fonticula</taxon>
    </lineage>
</organism>